<organism evidence="8 9">
    <name type="scientific">Aurantiacibacter aquimixticola</name>
    <dbReference type="NCBI Taxonomy" id="1958945"/>
    <lineage>
        <taxon>Bacteria</taxon>
        <taxon>Pseudomonadati</taxon>
        <taxon>Pseudomonadota</taxon>
        <taxon>Alphaproteobacteria</taxon>
        <taxon>Sphingomonadales</taxon>
        <taxon>Erythrobacteraceae</taxon>
        <taxon>Aurantiacibacter</taxon>
    </lineage>
</organism>
<keyword evidence="4" id="KW-1134">Transmembrane beta strand</keyword>
<evidence type="ECO:0000256" key="1">
    <source>
        <dbReference type="ARBA" id="ARBA00004442"/>
    </source>
</evidence>
<keyword evidence="5" id="KW-0812">Transmembrane</keyword>
<evidence type="ECO:0000256" key="2">
    <source>
        <dbReference type="ARBA" id="ARBA00007613"/>
    </source>
</evidence>
<accession>A0A419RWC8</accession>
<dbReference type="GO" id="GO:0009279">
    <property type="term" value="C:cell outer membrane"/>
    <property type="evidence" value="ECO:0007669"/>
    <property type="project" value="UniProtKB-SubCell"/>
</dbReference>
<comment type="caution">
    <text evidence="8">The sequence shown here is derived from an EMBL/GenBank/DDBJ whole genome shotgun (WGS) entry which is preliminary data.</text>
</comment>
<evidence type="ECO:0008006" key="10">
    <source>
        <dbReference type="Google" id="ProtNLM"/>
    </source>
</evidence>
<dbReference type="PANTHER" id="PTHR30026">
    <property type="entry name" value="OUTER MEMBRANE PROTEIN TOLC"/>
    <property type="match status" value="1"/>
</dbReference>
<comment type="similarity">
    <text evidence="2">Belongs to the outer membrane factor (OMF) (TC 1.B.17) family.</text>
</comment>
<dbReference type="PANTHER" id="PTHR30026:SF22">
    <property type="entry name" value="OUTER MEMBRANE EFFLUX PROTEIN"/>
    <property type="match status" value="1"/>
</dbReference>
<dbReference type="SUPFAM" id="SSF56954">
    <property type="entry name" value="Outer membrane efflux proteins (OEP)"/>
    <property type="match status" value="1"/>
</dbReference>
<gene>
    <name evidence="8" type="ORF">D6201_12555</name>
</gene>
<proteinExistence type="inferred from homology"/>
<dbReference type="GO" id="GO:0015562">
    <property type="term" value="F:efflux transmembrane transporter activity"/>
    <property type="evidence" value="ECO:0007669"/>
    <property type="project" value="InterPro"/>
</dbReference>
<dbReference type="AlphaFoldDB" id="A0A419RWC8"/>
<evidence type="ECO:0000256" key="6">
    <source>
        <dbReference type="ARBA" id="ARBA00023136"/>
    </source>
</evidence>
<keyword evidence="6" id="KW-0472">Membrane</keyword>
<evidence type="ECO:0000313" key="8">
    <source>
        <dbReference type="EMBL" id="RJY10073.1"/>
    </source>
</evidence>
<evidence type="ECO:0000256" key="5">
    <source>
        <dbReference type="ARBA" id="ARBA00022692"/>
    </source>
</evidence>
<dbReference type="GO" id="GO:1990281">
    <property type="term" value="C:efflux pump complex"/>
    <property type="evidence" value="ECO:0007669"/>
    <property type="project" value="TreeGrafter"/>
</dbReference>
<dbReference type="RefSeq" id="WP_120049081.1">
    <property type="nucleotide sequence ID" value="NZ_RAHX01000001.1"/>
</dbReference>
<evidence type="ECO:0000313" key="9">
    <source>
        <dbReference type="Proteomes" id="UP000285232"/>
    </source>
</evidence>
<name>A0A419RWC8_9SPHN</name>
<comment type="subcellular location">
    <subcellularLocation>
        <location evidence="1">Cell outer membrane</location>
    </subcellularLocation>
</comment>
<dbReference type="Proteomes" id="UP000285232">
    <property type="component" value="Unassembled WGS sequence"/>
</dbReference>
<protein>
    <recommendedName>
        <fullName evidence="10">TolC family protein</fullName>
    </recommendedName>
</protein>
<dbReference type="EMBL" id="RAHX01000001">
    <property type="protein sequence ID" value="RJY10073.1"/>
    <property type="molecule type" value="Genomic_DNA"/>
</dbReference>
<dbReference type="InterPro" id="IPR051906">
    <property type="entry name" value="TolC-like"/>
</dbReference>
<evidence type="ECO:0000256" key="4">
    <source>
        <dbReference type="ARBA" id="ARBA00022452"/>
    </source>
</evidence>
<keyword evidence="9" id="KW-1185">Reference proteome</keyword>
<dbReference type="InterPro" id="IPR003423">
    <property type="entry name" value="OMP_efflux"/>
</dbReference>
<dbReference type="Pfam" id="PF02321">
    <property type="entry name" value="OEP"/>
    <property type="match status" value="1"/>
</dbReference>
<keyword evidence="7" id="KW-0998">Cell outer membrane</keyword>
<dbReference type="Gene3D" id="1.20.1600.10">
    <property type="entry name" value="Outer membrane efflux proteins (OEP)"/>
    <property type="match status" value="1"/>
</dbReference>
<sequence>MYGPLVDAASPIALPAPIAIPDPLDRAAVLAAATHPLVDAAEAEAEALGAELRAARWGRYPSASVEALAATEGSSFADEDGIALNAVLKQPLWAGWRITNEIDRARASLMVGLNRVDEAERDIVLRVTSAYHDYVLSAERADALETSLAEHNELLGAIGRRVEREVSPLADLTLGRSRTAQVELDLASAAEARDSALIRLLALTGGGAVNPEMPPRGVSDSLPLEEIALSEAPPAYRRDEPDRRFGSAARSCAFQPLAADPAPAFAERDHRRARRACRALAIRSEAVAAQDDGCR</sequence>
<evidence type="ECO:0000256" key="7">
    <source>
        <dbReference type="ARBA" id="ARBA00023237"/>
    </source>
</evidence>
<evidence type="ECO:0000256" key="3">
    <source>
        <dbReference type="ARBA" id="ARBA00022448"/>
    </source>
</evidence>
<keyword evidence="3" id="KW-0813">Transport</keyword>
<dbReference type="OrthoDB" id="5296315at2"/>
<dbReference type="GO" id="GO:0015288">
    <property type="term" value="F:porin activity"/>
    <property type="evidence" value="ECO:0007669"/>
    <property type="project" value="TreeGrafter"/>
</dbReference>
<reference evidence="8 9" key="1">
    <citation type="journal article" date="2017" name="Int. J. Syst. Evol. Microbiol.">
        <title>Erythrobacter aquimixticola sp. nov., isolated from the junction between the ocean and a freshwater spring.</title>
        <authorList>
            <person name="Park S."/>
            <person name="Jung Y.T."/>
            <person name="Choi S.J."/>
            <person name="Yoon J.H."/>
        </authorList>
    </citation>
    <scope>NUCLEOTIDE SEQUENCE [LARGE SCALE GENOMIC DNA]</scope>
    <source>
        <strain evidence="8 9">JSSK-14</strain>
    </source>
</reference>